<comment type="similarity">
    <text evidence="1">Belongs to the sigma-70 factor family. ECF subfamily.</text>
</comment>
<dbReference type="PANTHER" id="PTHR43133:SF46">
    <property type="entry name" value="RNA POLYMERASE SIGMA-70 FACTOR ECF SUBFAMILY"/>
    <property type="match status" value="1"/>
</dbReference>
<evidence type="ECO:0000259" key="5">
    <source>
        <dbReference type="Pfam" id="PF04542"/>
    </source>
</evidence>
<dbReference type="InterPro" id="IPR013325">
    <property type="entry name" value="RNA_pol_sigma_r2"/>
</dbReference>
<dbReference type="InterPro" id="IPR013324">
    <property type="entry name" value="RNA_pol_sigma_r3/r4-like"/>
</dbReference>
<evidence type="ECO:0000256" key="2">
    <source>
        <dbReference type="ARBA" id="ARBA00023015"/>
    </source>
</evidence>
<dbReference type="Gene3D" id="1.10.1740.10">
    <property type="match status" value="1"/>
</dbReference>
<dbReference type="Proteomes" id="UP000199532">
    <property type="component" value="Unassembled WGS sequence"/>
</dbReference>
<dbReference type="InterPro" id="IPR036388">
    <property type="entry name" value="WH-like_DNA-bd_sf"/>
</dbReference>
<dbReference type="GO" id="GO:0016987">
    <property type="term" value="F:sigma factor activity"/>
    <property type="evidence" value="ECO:0007669"/>
    <property type="project" value="UniProtKB-KW"/>
</dbReference>
<organism evidence="7 8">
    <name type="scientific">Dyadobacter koreensis</name>
    <dbReference type="NCBI Taxonomy" id="408657"/>
    <lineage>
        <taxon>Bacteria</taxon>
        <taxon>Pseudomonadati</taxon>
        <taxon>Bacteroidota</taxon>
        <taxon>Cytophagia</taxon>
        <taxon>Cytophagales</taxon>
        <taxon>Spirosomataceae</taxon>
        <taxon>Dyadobacter</taxon>
    </lineage>
</organism>
<protein>
    <submittedName>
        <fullName evidence="7">RNA polymerase sigma-70 factor, ECF subfamily</fullName>
    </submittedName>
</protein>
<dbReference type="EMBL" id="FNXY01000002">
    <property type="protein sequence ID" value="SEI62170.1"/>
    <property type="molecule type" value="Genomic_DNA"/>
</dbReference>
<dbReference type="GO" id="GO:0006352">
    <property type="term" value="P:DNA-templated transcription initiation"/>
    <property type="evidence" value="ECO:0007669"/>
    <property type="project" value="InterPro"/>
</dbReference>
<dbReference type="Gene3D" id="1.10.10.10">
    <property type="entry name" value="Winged helix-like DNA-binding domain superfamily/Winged helix DNA-binding domain"/>
    <property type="match status" value="1"/>
</dbReference>
<evidence type="ECO:0000313" key="8">
    <source>
        <dbReference type="Proteomes" id="UP000199532"/>
    </source>
</evidence>
<dbReference type="Pfam" id="PF04542">
    <property type="entry name" value="Sigma70_r2"/>
    <property type="match status" value="1"/>
</dbReference>
<evidence type="ECO:0000256" key="1">
    <source>
        <dbReference type="ARBA" id="ARBA00010641"/>
    </source>
</evidence>
<accession>A0A1H6SDT8</accession>
<dbReference type="RefSeq" id="WP_090334544.1">
    <property type="nucleotide sequence ID" value="NZ_FNXY01000002.1"/>
</dbReference>
<dbReference type="SUPFAM" id="SSF88946">
    <property type="entry name" value="Sigma2 domain of RNA polymerase sigma factors"/>
    <property type="match status" value="1"/>
</dbReference>
<keyword evidence="8" id="KW-1185">Reference proteome</keyword>
<evidence type="ECO:0000313" key="7">
    <source>
        <dbReference type="EMBL" id="SEI62170.1"/>
    </source>
</evidence>
<dbReference type="NCBIfam" id="TIGR02937">
    <property type="entry name" value="sigma70-ECF"/>
    <property type="match status" value="1"/>
</dbReference>
<keyword evidence="4" id="KW-0804">Transcription</keyword>
<keyword evidence="3" id="KW-0731">Sigma factor</keyword>
<dbReference type="InterPro" id="IPR014284">
    <property type="entry name" value="RNA_pol_sigma-70_dom"/>
</dbReference>
<dbReference type="Pfam" id="PF08281">
    <property type="entry name" value="Sigma70_r4_2"/>
    <property type="match status" value="1"/>
</dbReference>
<evidence type="ECO:0000256" key="4">
    <source>
        <dbReference type="ARBA" id="ARBA00023163"/>
    </source>
</evidence>
<dbReference type="OrthoDB" id="1524077at2"/>
<evidence type="ECO:0000256" key="3">
    <source>
        <dbReference type="ARBA" id="ARBA00023082"/>
    </source>
</evidence>
<dbReference type="AlphaFoldDB" id="A0A1H6SDT8"/>
<dbReference type="GO" id="GO:0003677">
    <property type="term" value="F:DNA binding"/>
    <property type="evidence" value="ECO:0007669"/>
    <property type="project" value="InterPro"/>
</dbReference>
<dbReference type="SUPFAM" id="SSF88659">
    <property type="entry name" value="Sigma3 and sigma4 domains of RNA polymerase sigma factors"/>
    <property type="match status" value="1"/>
</dbReference>
<dbReference type="PANTHER" id="PTHR43133">
    <property type="entry name" value="RNA POLYMERASE ECF-TYPE SIGMA FACTO"/>
    <property type="match status" value="1"/>
</dbReference>
<dbReference type="InterPro" id="IPR039425">
    <property type="entry name" value="RNA_pol_sigma-70-like"/>
</dbReference>
<name>A0A1H6SDT8_9BACT</name>
<reference evidence="7 8" key="1">
    <citation type="submission" date="2016-10" db="EMBL/GenBank/DDBJ databases">
        <authorList>
            <person name="de Groot N.N."/>
        </authorList>
    </citation>
    <scope>NUCLEOTIDE SEQUENCE [LARGE SCALE GENOMIC DNA]</scope>
    <source>
        <strain evidence="7 8">DSM 19938</strain>
    </source>
</reference>
<dbReference type="InterPro" id="IPR014327">
    <property type="entry name" value="RNA_pol_sigma70_bacteroid"/>
</dbReference>
<sequence>MNITEEDTYLLSQETEEEFEKVFKANFKNLFSYAKTIIHDDVMAEEMVQNVFCRLWEKREHIQIRESVGGYLYRSVYHESLNYLKHVKVRDAYQAYMINQLADSNNAVYEIELGELEERLGLALLEMPEKCRTIFQMSRFEELKYQEIADKLEIPVKTVENQMGKALKLLRLKLVDFLPVALILFLIEL</sequence>
<feature type="domain" description="RNA polymerase sigma-70 region 2" evidence="5">
    <location>
        <begin position="23"/>
        <end position="85"/>
    </location>
</feature>
<gene>
    <name evidence="7" type="ORF">SAMN04487995_1700</name>
</gene>
<evidence type="ECO:0000259" key="6">
    <source>
        <dbReference type="Pfam" id="PF08281"/>
    </source>
</evidence>
<dbReference type="NCBIfam" id="TIGR02985">
    <property type="entry name" value="Sig70_bacteroi1"/>
    <property type="match status" value="1"/>
</dbReference>
<proteinExistence type="inferred from homology"/>
<keyword evidence="2" id="KW-0805">Transcription regulation</keyword>
<dbReference type="InterPro" id="IPR013249">
    <property type="entry name" value="RNA_pol_sigma70_r4_t2"/>
</dbReference>
<dbReference type="InterPro" id="IPR007627">
    <property type="entry name" value="RNA_pol_sigma70_r2"/>
</dbReference>
<feature type="domain" description="RNA polymerase sigma factor 70 region 4 type 2" evidence="6">
    <location>
        <begin position="118"/>
        <end position="170"/>
    </location>
</feature>
<dbReference type="STRING" id="408657.SAMN04487995_1700"/>